<organism evidence="3 4">
    <name type="scientific">Phakopsora pachyrhizi</name>
    <name type="common">Asian soybean rust disease fungus</name>
    <dbReference type="NCBI Taxonomy" id="170000"/>
    <lineage>
        <taxon>Eukaryota</taxon>
        <taxon>Fungi</taxon>
        <taxon>Dikarya</taxon>
        <taxon>Basidiomycota</taxon>
        <taxon>Pucciniomycotina</taxon>
        <taxon>Pucciniomycetes</taxon>
        <taxon>Pucciniales</taxon>
        <taxon>Phakopsoraceae</taxon>
        <taxon>Phakopsora</taxon>
    </lineage>
</organism>
<evidence type="ECO:0000256" key="1">
    <source>
        <dbReference type="SAM" id="MobiDB-lite"/>
    </source>
</evidence>
<feature type="compositionally biased region" description="Polar residues" evidence="1">
    <location>
        <begin position="87"/>
        <end position="100"/>
    </location>
</feature>
<name>A0AAV0ANR8_PHAPC</name>
<evidence type="ECO:0000256" key="2">
    <source>
        <dbReference type="SAM" id="SignalP"/>
    </source>
</evidence>
<feature type="compositionally biased region" description="Basic and acidic residues" evidence="1">
    <location>
        <begin position="101"/>
        <end position="164"/>
    </location>
</feature>
<feature type="compositionally biased region" description="Polar residues" evidence="1">
    <location>
        <begin position="181"/>
        <end position="191"/>
    </location>
</feature>
<evidence type="ECO:0000313" key="4">
    <source>
        <dbReference type="Proteomes" id="UP001153365"/>
    </source>
</evidence>
<protein>
    <submittedName>
        <fullName evidence="3">Uncharacterized protein</fullName>
    </submittedName>
</protein>
<reference evidence="3" key="1">
    <citation type="submission" date="2022-06" db="EMBL/GenBank/DDBJ databases">
        <authorList>
            <consortium name="SYNGENTA / RWTH Aachen University"/>
        </authorList>
    </citation>
    <scope>NUCLEOTIDE SEQUENCE</scope>
</reference>
<evidence type="ECO:0000313" key="3">
    <source>
        <dbReference type="EMBL" id="CAH7670005.1"/>
    </source>
</evidence>
<feature type="compositionally biased region" description="Basic and acidic residues" evidence="1">
    <location>
        <begin position="234"/>
        <end position="245"/>
    </location>
</feature>
<dbReference type="EMBL" id="CALTRL010000887">
    <property type="protein sequence ID" value="CAH7670005.1"/>
    <property type="molecule type" value="Genomic_DNA"/>
</dbReference>
<gene>
    <name evidence="3" type="ORF">PPACK8108_LOCUS4676</name>
</gene>
<comment type="caution">
    <text evidence="3">The sequence shown here is derived from an EMBL/GenBank/DDBJ whole genome shotgun (WGS) entry which is preliminary data.</text>
</comment>
<sequence length="245" mass="27500">MIRLINFLIIMSLVLVPHLNQAVVESDAEERRTKRSILKRGRGLSIRKSFFTSPKFKNIKPTSKHISPPEKLNPIVKSDKVLKDLPNVSTDSAKGSTAMKQSDKKSNNEDSEDHSKGQTKDLPSRTVRVEDEDDDHHSEAQKKFKSTKEISNDHDRHSDQSQKADDDESEDQSSDGSSSSINHQNLHNLNSVGKVLSKLRKTSENDPSISQKSSELRLASDGVEVASENSLPDFQREKQFIRKSA</sequence>
<dbReference type="Proteomes" id="UP001153365">
    <property type="component" value="Unassembled WGS sequence"/>
</dbReference>
<keyword evidence="4" id="KW-1185">Reference proteome</keyword>
<accession>A0AAV0ANR8</accession>
<proteinExistence type="predicted"/>
<feature type="region of interest" description="Disordered" evidence="1">
    <location>
        <begin position="77"/>
        <end position="245"/>
    </location>
</feature>
<feature type="signal peptide" evidence="2">
    <location>
        <begin position="1"/>
        <end position="22"/>
    </location>
</feature>
<feature type="chain" id="PRO_5043695568" evidence="2">
    <location>
        <begin position="23"/>
        <end position="245"/>
    </location>
</feature>
<dbReference type="AlphaFoldDB" id="A0AAV0ANR8"/>
<keyword evidence="2" id="KW-0732">Signal</keyword>